<gene>
    <name evidence="5" type="ORF">HS088_TW14G00254</name>
</gene>
<sequence length="330" mass="37802">MKERHGKGVPEESPGDAVKAKMVELILIKEKLKTARDSATQSWLDSKPLIDELEKLQSGLESSKNQSSKSTIVISQLQLQVETISKEIRSKMEEELKASHMINELGQPLDQTQDELETLQLEADEEHRARLKLKQVVRMRRQTLRALQLRLRAILTETEAFKASAAEASRHINNSKMKDGTIKLTHEEYYDLIKRAKEEELLAEGRISASMEQKLAAEASLNLALKRSIQLHSNNRPRRRRKKKGNITEDGDAVKDRKEQDWSGVRERTEDNNGGIVLSKPQANIIAERAQGNPQQKIRKSKTNNKRMSVKKRKASILRQIRSFFARLFR</sequence>
<protein>
    <recommendedName>
        <fullName evidence="7">WEB family protein</fullName>
    </recommendedName>
</protein>
<evidence type="ECO:0000313" key="5">
    <source>
        <dbReference type="EMBL" id="KAF5736119.1"/>
    </source>
</evidence>
<evidence type="ECO:0000256" key="3">
    <source>
        <dbReference type="SAM" id="Coils"/>
    </source>
</evidence>
<feature type="region of interest" description="Disordered" evidence="4">
    <location>
        <begin position="231"/>
        <end position="276"/>
    </location>
</feature>
<organism evidence="5 6">
    <name type="scientific">Tripterygium wilfordii</name>
    <name type="common">Thunder God vine</name>
    <dbReference type="NCBI Taxonomy" id="458696"/>
    <lineage>
        <taxon>Eukaryota</taxon>
        <taxon>Viridiplantae</taxon>
        <taxon>Streptophyta</taxon>
        <taxon>Embryophyta</taxon>
        <taxon>Tracheophyta</taxon>
        <taxon>Spermatophyta</taxon>
        <taxon>Magnoliopsida</taxon>
        <taxon>eudicotyledons</taxon>
        <taxon>Gunneridae</taxon>
        <taxon>Pentapetalae</taxon>
        <taxon>rosids</taxon>
        <taxon>fabids</taxon>
        <taxon>Celastrales</taxon>
        <taxon>Celastraceae</taxon>
        <taxon>Tripterygium</taxon>
    </lineage>
</organism>
<evidence type="ECO:0000256" key="4">
    <source>
        <dbReference type="SAM" id="MobiDB-lite"/>
    </source>
</evidence>
<keyword evidence="2 3" id="KW-0175">Coiled coil</keyword>
<feature type="compositionally biased region" description="Basic residues" evidence="4">
    <location>
        <begin position="297"/>
        <end position="309"/>
    </location>
</feature>
<feature type="coiled-coil region" evidence="3">
    <location>
        <begin position="74"/>
        <end position="129"/>
    </location>
</feature>
<dbReference type="GO" id="GO:0005829">
    <property type="term" value="C:cytosol"/>
    <property type="evidence" value="ECO:0007669"/>
    <property type="project" value="TreeGrafter"/>
</dbReference>
<keyword evidence="6" id="KW-1185">Reference proteome</keyword>
<dbReference type="PANTHER" id="PTHR32054:SF70">
    <property type="entry name" value="OS07G0620100 PROTEIN"/>
    <property type="match status" value="1"/>
</dbReference>
<dbReference type="Pfam" id="PF05701">
    <property type="entry name" value="WEMBL"/>
    <property type="match status" value="1"/>
</dbReference>
<evidence type="ECO:0000256" key="1">
    <source>
        <dbReference type="ARBA" id="ARBA00005485"/>
    </source>
</evidence>
<dbReference type="GO" id="GO:0009904">
    <property type="term" value="P:chloroplast accumulation movement"/>
    <property type="evidence" value="ECO:0007669"/>
    <property type="project" value="TreeGrafter"/>
</dbReference>
<evidence type="ECO:0000256" key="2">
    <source>
        <dbReference type="ARBA" id="ARBA00023054"/>
    </source>
</evidence>
<dbReference type="GO" id="GO:0009903">
    <property type="term" value="P:chloroplast avoidance movement"/>
    <property type="evidence" value="ECO:0007669"/>
    <property type="project" value="TreeGrafter"/>
</dbReference>
<dbReference type="PANTHER" id="PTHR32054">
    <property type="entry name" value="HEAVY CHAIN, PUTATIVE, EXPRESSED-RELATED-RELATED"/>
    <property type="match status" value="1"/>
</dbReference>
<comment type="caution">
    <text evidence="5">The sequence shown here is derived from an EMBL/GenBank/DDBJ whole genome shotgun (WGS) entry which is preliminary data.</text>
</comment>
<evidence type="ECO:0000313" key="6">
    <source>
        <dbReference type="Proteomes" id="UP000593562"/>
    </source>
</evidence>
<name>A0A7J7CQ74_TRIWF</name>
<comment type="similarity">
    <text evidence="1">Belongs to the WEB family.</text>
</comment>
<proteinExistence type="inferred from homology"/>
<dbReference type="InterPro" id="IPR008545">
    <property type="entry name" value="Web"/>
</dbReference>
<dbReference type="Proteomes" id="UP000593562">
    <property type="component" value="Unassembled WGS sequence"/>
</dbReference>
<dbReference type="AlphaFoldDB" id="A0A7J7CQ74"/>
<dbReference type="EMBL" id="JAAARO010000014">
    <property type="protein sequence ID" value="KAF5736119.1"/>
    <property type="molecule type" value="Genomic_DNA"/>
</dbReference>
<reference evidence="5 6" key="1">
    <citation type="journal article" date="2020" name="Nat. Commun.">
        <title>Genome of Tripterygium wilfordii and identification of cytochrome P450 involved in triptolide biosynthesis.</title>
        <authorList>
            <person name="Tu L."/>
            <person name="Su P."/>
            <person name="Zhang Z."/>
            <person name="Gao L."/>
            <person name="Wang J."/>
            <person name="Hu T."/>
            <person name="Zhou J."/>
            <person name="Zhang Y."/>
            <person name="Zhao Y."/>
            <person name="Liu Y."/>
            <person name="Song Y."/>
            <person name="Tong Y."/>
            <person name="Lu Y."/>
            <person name="Yang J."/>
            <person name="Xu C."/>
            <person name="Jia M."/>
            <person name="Peters R.J."/>
            <person name="Huang L."/>
            <person name="Gao W."/>
        </authorList>
    </citation>
    <scope>NUCLEOTIDE SEQUENCE [LARGE SCALE GENOMIC DNA]</scope>
    <source>
        <strain evidence="6">cv. XIE 37</strain>
        <tissue evidence="5">Leaf</tissue>
    </source>
</reference>
<evidence type="ECO:0008006" key="7">
    <source>
        <dbReference type="Google" id="ProtNLM"/>
    </source>
</evidence>
<feature type="compositionally biased region" description="Basic residues" evidence="4">
    <location>
        <begin position="235"/>
        <end position="245"/>
    </location>
</feature>
<accession>A0A7J7CQ74</accession>
<feature type="compositionally biased region" description="Basic and acidic residues" evidence="4">
    <location>
        <begin position="252"/>
        <end position="271"/>
    </location>
</feature>
<dbReference type="InParanoid" id="A0A7J7CQ74"/>
<feature type="region of interest" description="Disordered" evidence="4">
    <location>
        <begin position="290"/>
        <end position="309"/>
    </location>
</feature>